<protein>
    <submittedName>
        <fullName evidence="2">Uncharacterized protein</fullName>
    </submittedName>
</protein>
<name>A0A6A5SAX8_9PLEO</name>
<accession>A0A6A5SAX8</accession>
<sequence>MRVSPWWVSLSGVGIIWVAALYRVLFAPPIIVTSPRGLGKEEHWIGMLRRTLSESLLVTIEAAHHRPLLGNNGTPSFAAHSEVDDFIVVKPKRTNDYTGEAGSHTALLLIHQPTRIAMNSWSGAEDVIKVKLEIAKL</sequence>
<proteinExistence type="predicted"/>
<dbReference type="OrthoDB" id="194358at2759"/>
<dbReference type="Proteomes" id="UP000800038">
    <property type="component" value="Unassembled WGS sequence"/>
</dbReference>
<keyword evidence="1" id="KW-0812">Transmembrane</keyword>
<evidence type="ECO:0000256" key="1">
    <source>
        <dbReference type="SAM" id="Phobius"/>
    </source>
</evidence>
<organism evidence="2 3">
    <name type="scientific">Clathrospora elynae</name>
    <dbReference type="NCBI Taxonomy" id="706981"/>
    <lineage>
        <taxon>Eukaryota</taxon>
        <taxon>Fungi</taxon>
        <taxon>Dikarya</taxon>
        <taxon>Ascomycota</taxon>
        <taxon>Pezizomycotina</taxon>
        <taxon>Dothideomycetes</taxon>
        <taxon>Pleosporomycetidae</taxon>
        <taxon>Pleosporales</taxon>
        <taxon>Diademaceae</taxon>
        <taxon>Clathrospora</taxon>
    </lineage>
</organism>
<evidence type="ECO:0000313" key="2">
    <source>
        <dbReference type="EMBL" id="KAF1936638.1"/>
    </source>
</evidence>
<dbReference type="AlphaFoldDB" id="A0A6A5SAX8"/>
<reference evidence="2" key="1">
    <citation type="journal article" date="2020" name="Stud. Mycol.">
        <title>101 Dothideomycetes genomes: a test case for predicting lifestyles and emergence of pathogens.</title>
        <authorList>
            <person name="Haridas S."/>
            <person name="Albert R."/>
            <person name="Binder M."/>
            <person name="Bloem J."/>
            <person name="Labutti K."/>
            <person name="Salamov A."/>
            <person name="Andreopoulos B."/>
            <person name="Baker S."/>
            <person name="Barry K."/>
            <person name="Bills G."/>
            <person name="Bluhm B."/>
            <person name="Cannon C."/>
            <person name="Castanera R."/>
            <person name="Culley D."/>
            <person name="Daum C."/>
            <person name="Ezra D."/>
            <person name="Gonzalez J."/>
            <person name="Henrissat B."/>
            <person name="Kuo A."/>
            <person name="Liang C."/>
            <person name="Lipzen A."/>
            <person name="Lutzoni F."/>
            <person name="Magnuson J."/>
            <person name="Mondo S."/>
            <person name="Nolan M."/>
            <person name="Ohm R."/>
            <person name="Pangilinan J."/>
            <person name="Park H.-J."/>
            <person name="Ramirez L."/>
            <person name="Alfaro M."/>
            <person name="Sun H."/>
            <person name="Tritt A."/>
            <person name="Yoshinaga Y."/>
            <person name="Zwiers L.-H."/>
            <person name="Turgeon B."/>
            <person name="Goodwin S."/>
            <person name="Spatafora J."/>
            <person name="Crous P."/>
            <person name="Grigoriev I."/>
        </authorList>
    </citation>
    <scope>NUCLEOTIDE SEQUENCE</scope>
    <source>
        <strain evidence="2">CBS 161.51</strain>
    </source>
</reference>
<keyword evidence="1" id="KW-1133">Transmembrane helix</keyword>
<gene>
    <name evidence="2" type="ORF">EJ02DRAFT_470288</name>
</gene>
<feature type="transmembrane region" description="Helical" evidence="1">
    <location>
        <begin position="6"/>
        <end position="26"/>
    </location>
</feature>
<evidence type="ECO:0000313" key="3">
    <source>
        <dbReference type="Proteomes" id="UP000800038"/>
    </source>
</evidence>
<dbReference type="EMBL" id="ML976177">
    <property type="protein sequence ID" value="KAF1936638.1"/>
    <property type="molecule type" value="Genomic_DNA"/>
</dbReference>
<keyword evidence="1" id="KW-0472">Membrane</keyword>
<keyword evidence="3" id="KW-1185">Reference proteome</keyword>